<reference evidence="2" key="1">
    <citation type="submission" date="2015-03" db="EMBL/GenBank/DDBJ databases">
        <authorList>
            <person name="Nijsse Bart"/>
        </authorList>
    </citation>
    <scope>NUCLEOTIDE SEQUENCE [LARGE SCALE GENOMIC DNA]</scope>
</reference>
<protein>
    <submittedName>
        <fullName evidence="1">Uncharacterized protein</fullName>
    </submittedName>
</protein>
<accession>A0A0U1L339</accession>
<dbReference type="RefSeq" id="WP_156023754.1">
    <property type="nucleotide sequence ID" value="NZ_CTRP01000012.1"/>
</dbReference>
<dbReference type="EMBL" id="CTRP01000012">
    <property type="protein sequence ID" value="CQR73334.1"/>
    <property type="molecule type" value="Genomic_DNA"/>
</dbReference>
<dbReference type="AlphaFoldDB" id="A0A0U1L339"/>
<sequence>MCNEYDSGKSQGEECPYDRLQRCCKECQANDACVMSCECADEVGTPVKG</sequence>
<proteinExistence type="predicted"/>
<organism evidence="1 2">
    <name type="scientific">Sporomusa ovata</name>
    <dbReference type="NCBI Taxonomy" id="2378"/>
    <lineage>
        <taxon>Bacteria</taxon>
        <taxon>Bacillati</taxon>
        <taxon>Bacillota</taxon>
        <taxon>Negativicutes</taxon>
        <taxon>Selenomonadales</taxon>
        <taxon>Sporomusaceae</taxon>
        <taxon>Sporomusa</taxon>
    </lineage>
</organism>
<dbReference type="Proteomes" id="UP000049855">
    <property type="component" value="Unassembled WGS sequence"/>
</dbReference>
<name>A0A0U1L339_9FIRM</name>
<evidence type="ECO:0000313" key="2">
    <source>
        <dbReference type="Proteomes" id="UP000049855"/>
    </source>
</evidence>
<evidence type="ECO:0000313" key="1">
    <source>
        <dbReference type="EMBL" id="CQR73334.1"/>
    </source>
</evidence>
<gene>
    <name evidence="1" type="ORF">SpAn4DRAFT_2566</name>
</gene>
<keyword evidence="2" id="KW-1185">Reference proteome</keyword>